<name>A0ABD6AVY4_9EURY</name>
<reference evidence="2 3" key="1">
    <citation type="journal article" date="2019" name="Int. J. Syst. Evol. Microbiol.">
        <title>The Global Catalogue of Microorganisms (GCM) 10K type strain sequencing project: providing services to taxonomists for standard genome sequencing and annotation.</title>
        <authorList>
            <consortium name="The Broad Institute Genomics Platform"/>
            <consortium name="The Broad Institute Genome Sequencing Center for Infectious Disease"/>
            <person name="Wu L."/>
            <person name="Ma J."/>
        </authorList>
    </citation>
    <scope>NUCLEOTIDE SEQUENCE [LARGE SCALE GENOMIC DNA]</scope>
    <source>
        <strain evidence="2 3">CGMCC 1.12563</strain>
    </source>
</reference>
<protein>
    <submittedName>
        <fullName evidence="2">Uncharacterized protein</fullName>
    </submittedName>
</protein>
<dbReference type="EMBL" id="JBHUDC010000005">
    <property type="protein sequence ID" value="MFD1513904.1"/>
    <property type="molecule type" value="Genomic_DNA"/>
</dbReference>
<dbReference type="InterPro" id="IPR055952">
    <property type="entry name" value="DUF7530"/>
</dbReference>
<proteinExistence type="predicted"/>
<sequence length="248" mass="26846">MAKVEFGETWVYESIVSALPGVDVSKPLAIAIQLVAFQVGVTLVWWVYEFPTETLLAGTAAVVVATLGSIEMLRISRLVRAERLPDSYGRLLFGSSIEVVLAVLAFVALVTYLFTTGTSDAPSLLERLFGEEPPVVAVYLTLLVLWDVCYRIGTAWWAAVVALWRSVRFRFDEPTARALRRADLEVVAFSTAQLILVPFVRDQPVIVAVIVGHVVAVWVVAGLSVALVTARAETADGATADANAAARE</sequence>
<keyword evidence="1" id="KW-0472">Membrane</keyword>
<dbReference type="Pfam" id="PF24374">
    <property type="entry name" value="DUF7530"/>
    <property type="match status" value="1"/>
</dbReference>
<feature type="transmembrane region" description="Helical" evidence="1">
    <location>
        <begin position="54"/>
        <end position="70"/>
    </location>
</feature>
<organism evidence="2 3">
    <name type="scientific">Halomarina rubra</name>
    <dbReference type="NCBI Taxonomy" id="2071873"/>
    <lineage>
        <taxon>Archaea</taxon>
        <taxon>Methanobacteriati</taxon>
        <taxon>Methanobacteriota</taxon>
        <taxon>Stenosarchaea group</taxon>
        <taxon>Halobacteria</taxon>
        <taxon>Halobacteriales</taxon>
        <taxon>Natronomonadaceae</taxon>
        <taxon>Halomarina</taxon>
    </lineage>
</organism>
<gene>
    <name evidence="2" type="ORF">ACFSBT_11505</name>
</gene>
<feature type="transmembrane region" description="Helical" evidence="1">
    <location>
        <begin position="206"/>
        <end position="228"/>
    </location>
</feature>
<feature type="transmembrane region" description="Helical" evidence="1">
    <location>
        <begin position="135"/>
        <end position="164"/>
    </location>
</feature>
<evidence type="ECO:0000313" key="2">
    <source>
        <dbReference type="EMBL" id="MFD1513904.1"/>
    </source>
</evidence>
<accession>A0ABD6AVY4</accession>
<dbReference type="AlphaFoldDB" id="A0ABD6AVY4"/>
<keyword evidence="1" id="KW-1133">Transmembrane helix</keyword>
<evidence type="ECO:0000313" key="3">
    <source>
        <dbReference type="Proteomes" id="UP001597187"/>
    </source>
</evidence>
<comment type="caution">
    <text evidence="2">The sequence shown here is derived from an EMBL/GenBank/DDBJ whole genome shotgun (WGS) entry which is preliminary data.</text>
</comment>
<dbReference type="Proteomes" id="UP001597187">
    <property type="component" value="Unassembled WGS sequence"/>
</dbReference>
<keyword evidence="3" id="KW-1185">Reference proteome</keyword>
<keyword evidence="1" id="KW-0812">Transmembrane</keyword>
<feature type="transmembrane region" description="Helical" evidence="1">
    <location>
        <begin position="28"/>
        <end position="48"/>
    </location>
</feature>
<evidence type="ECO:0000256" key="1">
    <source>
        <dbReference type="SAM" id="Phobius"/>
    </source>
</evidence>
<dbReference type="RefSeq" id="WP_250873866.1">
    <property type="nucleotide sequence ID" value="NZ_JALXFV010000005.1"/>
</dbReference>
<feature type="transmembrane region" description="Helical" evidence="1">
    <location>
        <begin position="91"/>
        <end position="115"/>
    </location>
</feature>